<comment type="caution">
    <text evidence="2">The sequence shown here is derived from an EMBL/GenBank/DDBJ whole genome shotgun (WGS) entry which is preliminary data.</text>
</comment>
<gene>
    <name evidence="2" type="ORF">ACFO0N_10520</name>
</gene>
<protein>
    <recommendedName>
        <fullName evidence="4">DUF1059 domain-containing protein</fullName>
    </recommendedName>
</protein>
<dbReference type="RefSeq" id="WP_267623914.1">
    <property type="nucleotide sequence ID" value="NZ_JAODIW010000008.1"/>
</dbReference>
<evidence type="ECO:0000313" key="2">
    <source>
        <dbReference type="EMBL" id="MFC4358378.1"/>
    </source>
</evidence>
<evidence type="ECO:0000313" key="3">
    <source>
        <dbReference type="Proteomes" id="UP001595921"/>
    </source>
</evidence>
<dbReference type="Proteomes" id="UP001595921">
    <property type="component" value="Unassembled WGS sequence"/>
</dbReference>
<dbReference type="AlphaFoldDB" id="A0ABD5PCD3"/>
<keyword evidence="3" id="KW-1185">Reference proteome</keyword>
<organism evidence="2 3">
    <name type="scientific">Halobium salinum</name>
    <dbReference type="NCBI Taxonomy" id="1364940"/>
    <lineage>
        <taxon>Archaea</taxon>
        <taxon>Methanobacteriati</taxon>
        <taxon>Methanobacteriota</taxon>
        <taxon>Stenosarchaea group</taxon>
        <taxon>Halobacteria</taxon>
        <taxon>Halobacteriales</taxon>
        <taxon>Haloferacaceae</taxon>
        <taxon>Halobium</taxon>
    </lineage>
</organism>
<name>A0ABD5PCD3_9EURY</name>
<proteinExistence type="predicted"/>
<accession>A0ABD5PCD3</accession>
<dbReference type="EMBL" id="JBHSDS010000006">
    <property type="protein sequence ID" value="MFC4358378.1"/>
    <property type="molecule type" value="Genomic_DNA"/>
</dbReference>
<evidence type="ECO:0008006" key="4">
    <source>
        <dbReference type="Google" id="ProtNLM"/>
    </source>
</evidence>
<reference evidence="2 3" key="1">
    <citation type="journal article" date="2019" name="Int. J. Syst. Evol. Microbiol.">
        <title>The Global Catalogue of Microorganisms (GCM) 10K type strain sequencing project: providing services to taxonomists for standard genome sequencing and annotation.</title>
        <authorList>
            <consortium name="The Broad Institute Genomics Platform"/>
            <consortium name="The Broad Institute Genome Sequencing Center for Infectious Disease"/>
            <person name="Wu L."/>
            <person name="Ma J."/>
        </authorList>
    </citation>
    <scope>NUCLEOTIDE SEQUENCE [LARGE SCALE GENOMIC DNA]</scope>
    <source>
        <strain evidence="2 3">CGMCC 1.12553</strain>
    </source>
</reference>
<sequence length="67" mass="7099">MGQYAYTCVDCRWAVAFDGGCEQSVLDAALGHFEQTGHTVERADEDAADAVNATTEAKTPVDDTADS</sequence>
<feature type="region of interest" description="Disordered" evidence="1">
    <location>
        <begin position="41"/>
        <end position="67"/>
    </location>
</feature>
<evidence type="ECO:0000256" key="1">
    <source>
        <dbReference type="SAM" id="MobiDB-lite"/>
    </source>
</evidence>